<feature type="region of interest" description="Disordered" evidence="1">
    <location>
        <begin position="68"/>
        <end position="130"/>
    </location>
</feature>
<feature type="compositionally biased region" description="Basic and acidic residues" evidence="1">
    <location>
        <begin position="175"/>
        <end position="186"/>
    </location>
</feature>
<reference evidence="3 4" key="1">
    <citation type="journal article" date="2022" name="G3 (Bethesda)">
        <title>Enemy or ally: a genomic approach to elucidate the lifestyle of Phyllosticta citrichinaensis.</title>
        <authorList>
            <person name="Buijs V.A."/>
            <person name="Groenewald J.Z."/>
            <person name="Haridas S."/>
            <person name="LaButti K.M."/>
            <person name="Lipzen A."/>
            <person name="Martin F.M."/>
            <person name="Barry K."/>
            <person name="Grigoriev I.V."/>
            <person name="Crous P.W."/>
            <person name="Seidl M.F."/>
        </authorList>
    </citation>
    <scope>NUCLEOTIDE SEQUENCE [LARGE SCALE GENOMIC DNA]</scope>
    <source>
        <strain evidence="3 4">CBS 129764</strain>
    </source>
</reference>
<name>A0ABR1Y7F4_9PEZI</name>
<evidence type="ECO:0000313" key="3">
    <source>
        <dbReference type="EMBL" id="KAK8177665.1"/>
    </source>
</evidence>
<sequence>MMPFVRPRSEEDLWSSNDDLSPSAVLSTIFAMPSTISYPGSRPTAGCDESCQSSMSAKYFGTKATNTAATGLPTGDSAGTTGGPSTFMTLTSSGSAASATGLTSANPQSDGGHSSPGDHSTSYSKDSPGPSTGKILAATMLPLIAVTVVSLAIWMILRRRHQRRRMAEQAEMKMHVGDEVAEHRGDPPQYRSPARSSERLTTSETSPALSPPAPVIISSVAPSSTYFSGLDTSEAFSVRSNSVRSHNRPAGFVMDGEFHEEPPPPYKPCSVPPLSREASIRSRAISDDGFLPVSTISQQHAPLRNPFADPVNEDDDQNSEVSDFSYTRNDRSERNDRRPLVHSAV</sequence>
<accession>A0ABR1Y7F4</accession>
<organism evidence="3 4">
    <name type="scientific">Phyllosticta citrichinensis</name>
    <dbReference type="NCBI Taxonomy" id="1130410"/>
    <lineage>
        <taxon>Eukaryota</taxon>
        <taxon>Fungi</taxon>
        <taxon>Dikarya</taxon>
        <taxon>Ascomycota</taxon>
        <taxon>Pezizomycotina</taxon>
        <taxon>Dothideomycetes</taxon>
        <taxon>Dothideomycetes incertae sedis</taxon>
        <taxon>Botryosphaeriales</taxon>
        <taxon>Phyllostictaceae</taxon>
        <taxon>Phyllosticta</taxon>
    </lineage>
</organism>
<keyword evidence="2" id="KW-0812">Transmembrane</keyword>
<proteinExistence type="predicted"/>
<feature type="region of interest" description="Disordered" evidence="1">
    <location>
        <begin position="175"/>
        <end position="214"/>
    </location>
</feature>
<feature type="transmembrane region" description="Helical" evidence="2">
    <location>
        <begin position="135"/>
        <end position="157"/>
    </location>
</feature>
<keyword evidence="4" id="KW-1185">Reference proteome</keyword>
<protein>
    <submittedName>
        <fullName evidence="3">Uncharacterized protein</fullName>
    </submittedName>
</protein>
<keyword evidence="2" id="KW-1133">Transmembrane helix</keyword>
<dbReference type="EMBL" id="JBBWUH010000001">
    <property type="protein sequence ID" value="KAK8177665.1"/>
    <property type="molecule type" value="Genomic_DNA"/>
</dbReference>
<dbReference type="Proteomes" id="UP001456524">
    <property type="component" value="Unassembled WGS sequence"/>
</dbReference>
<evidence type="ECO:0000256" key="1">
    <source>
        <dbReference type="SAM" id="MobiDB-lite"/>
    </source>
</evidence>
<evidence type="ECO:0000256" key="2">
    <source>
        <dbReference type="SAM" id="Phobius"/>
    </source>
</evidence>
<keyword evidence="2" id="KW-0472">Membrane</keyword>
<feature type="compositionally biased region" description="Low complexity" evidence="1">
    <location>
        <begin position="89"/>
        <end position="122"/>
    </location>
</feature>
<feature type="region of interest" description="Disordered" evidence="1">
    <location>
        <begin position="253"/>
        <end position="274"/>
    </location>
</feature>
<gene>
    <name evidence="3" type="ORF">IWX90DRAFT_25199</name>
</gene>
<comment type="caution">
    <text evidence="3">The sequence shown here is derived from an EMBL/GenBank/DDBJ whole genome shotgun (WGS) entry which is preliminary data.</text>
</comment>
<feature type="region of interest" description="Disordered" evidence="1">
    <location>
        <begin position="295"/>
        <end position="345"/>
    </location>
</feature>
<evidence type="ECO:0000313" key="4">
    <source>
        <dbReference type="Proteomes" id="UP001456524"/>
    </source>
</evidence>
<feature type="compositionally biased region" description="Basic and acidic residues" evidence="1">
    <location>
        <begin position="328"/>
        <end position="339"/>
    </location>
</feature>
<feature type="compositionally biased region" description="Polar residues" evidence="1">
    <location>
        <begin position="77"/>
        <end position="88"/>
    </location>
</feature>